<dbReference type="Proteomes" id="UP001249020">
    <property type="component" value="Unassembled WGS sequence"/>
</dbReference>
<evidence type="ECO:0000313" key="4">
    <source>
        <dbReference type="Proteomes" id="UP001249020"/>
    </source>
</evidence>
<dbReference type="RefSeq" id="WP_311360778.1">
    <property type="nucleotide sequence ID" value="NZ_JAVRIE010000002.1"/>
</dbReference>
<proteinExistence type="predicted"/>
<protein>
    <recommendedName>
        <fullName evidence="2">SWIM-type domain-containing protein</fullName>
    </recommendedName>
</protein>
<reference evidence="3 4" key="1">
    <citation type="submission" date="2023-09" db="EMBL/GenBank/DDBJ databases">
        <authorList>
            <person name="Rey-Velasco X."/>
        </authorList>
    </citation>
    <scope>NUCLEOTIDE SEQUENCE [LARGE SCALE GENOMIC DNA]</scope>
    <source>
        <strain evidence="3 4">W409</strain>
    </source>
</reference>
<keyword evidence="1" id="KW-0863">Zinc-finger</keyword>
<keyword evidence="4" id="KW-1185">Reference proteome</keyword>
<gene>
    <name evidence="3" type="ORF">RM544_05510</name>
</gene>
<dbReference type="EMBL" id="JAVRIE010000002">
    <property type="protein sequence ID" value="MDT0581986.1"/>
    <property type="molecule type" value="Genomic_DNA"/>
</dbReference>
<comment type="caution">
    <text evidence="3">The sequence shown here is derived from an EMBL/GenBank/DDBJ whole genome shotgun (WGS) entry which is preliminary data.</text>
</comment>
<evidence type="ECO:0000313" key="3">
    <source>
        <dbReference type="EMBL" id="MDT0581986.1"/>
    </source>
</evidence>
<accession>A0AAW8QYB1</accession>
<dbReference type="GO" id="GO:0008270">
    <property type="term" value="F:zinc ion binding"/>
    <property type="evidence" value="ECO:0007669"/>
    <property type="project" value="UniProtKB-KW"/>
</dbReference>
<name>A0AAW8QYB1_9ALTE</name>
<evidence type="ECO:0000256" key="1">
    <source>
        <dbReference type="PROSITE-ProRule" id="PRU00325"/>
    </source>
</evidence>
<keyword evidence="1" id="KW-0479">Metal-binding</keyword>
<dbReference type="InterPro" id="IPR007527">
    <property type="entry name" value="Znf_SWIM"/>
</dbReference>
<keyword evidence="1" id="KW-0862">Zinc</keyword>
<organism evidence="3 4">
    <name type="scientific">Brumicola blandensis</name>
    <dbReference type="NCBI Taxonomy" id="3075611"/>
    <lineage>
        <taxon>Bacteria</taxon>
        <taxon>Pseudomonadati</taxon>
        <taxon>Pseudomonadota</taxon>
        <taxon>Gammaproteobacteria</taxon>
        <taxon>Alteromonadales</taxon>
        <taxon>Alteromonadaceae</taxon>
        <taxon>Brumicola</taxon>
    </lineage>
</organism>
<dbReference type="AlphaFoldDB" id="A0AAW8QYB1"/>
<evidence type="ECO:0000259" key="2">
    <source>
        <dbReference type="PROSITE" id="PS50966"/>
    </source>
</evidence>
<dbReference type="PROSITE" id="PS50966">
    <property type="entry name" value="ZF_SWIM"/>
    <property type="match status" value="1"/>
</dbReference>
<sequence length="561" mass="64813">MPSDNINLYLEKVAGQRAFSKGMRLHEQKKVRALQRDQLLITAIVEDNTQYRVSLSLVNDKYEGQCECDVSEGFEFCQHCVAVALANDEQEQELERLRSGDAKDRIAAYVSSLDEDDAKAMLLELMTKQTDDLNKWQIIADISAKKANIKDICDIINTALPVREVWRKDRVKTYFDLAITKLNAVHDILPRLPAENAVEITEYALKRYDKVMNKIKDDKSQSLKVEYLFTQWLIQFSEACAWPIEQNVSFLKNLYLTHYANFTLRPVLSRFFTNDIEQKEAIVQSILDWRESLQADQALTLTEDLRHYFMLNSDWKSLISISESTATEANQKLELLGYYIKAEQVKSAKDLMDELQATTLNQTQITKLQKLELALQGATSPKEVQLKQLWDIFESNLEPADLQAFLNMLNHLEPEQVKNYQQQAENLAKMKLNDKASSFDNDKLVAVFMITNNWQAAYQVAMQSDLKPALLHQLAQRAITEDYDTGLNLYRKLIMHYPARTTHEDYMTAINLLNELKEALLFTSKSPEKAKLAFDFLVSELNYEFKQKRKFLALLGKYYGL</sequence>
<feature type="domain" description="SWIM-type" evidence="2">
    <location>
        <begin position="51"/>
        <end position="88"/>
    </location>
</feature>